<comment type="caution">
    <text evidence="2">The sequence shown here is derived from an EMBL/GenBank/DDBJ whole genome shotgun (WGS) entry which is preliminary data.</text>
</comment>
<evidence type="ECO:0000256" key="1">
    <source>
        <dbReference type="SAM" id="MobiDB-lite"/>
    </source>
</evidence>
<organism evidence="2 3">
    <name type="scientific">Aristolochia fimbriata</name>
    <name type="common">White veined hardy Dutchman's pipe vine</name>
    <dbReference type="NCBI Taxonomy" id="158543"/>
    <lineage>
        <taxon>Eukaryota</taxon>
        <taxon>Viridiplantae</taxon>
        <taxon>Streptophyta</taxon>
        <taxon>Embryophyta</taxon>
        <taxon>Tracheophyta</taxon>
        <taxon>Spermatophyta</taxon>
        <taxon>Magnoliopsida</taxon>
        <taxon>Magnoliidae</taxon>
        <taxon>Piperales</taxon>
        <taxon>Aristolochiaceae</taxon>
        <taxon>Aristolochia</taxon>
    </lineage>
</organism>
<gene>
    <name evidence="2" type="ORF">H6P81_001417</name>
</gene>
<keyword evidence="3" id="KW-1185">Reference proteome</keyword>
<evidence type="ECO:0000313" key="3">
    <source>
        <dbReference type="Proteomes" id="UP000825729"/>
    </source>
</evidence>
<protein>
    <submittedName>
        <fullName evidence="2">Uncharacterized protein</fullName>
    </submittedName>
</protein>
<dbReference type="AlphaFoldDB" id="A0AAV7F8G7"/>
<evidence type="ECO:0000313" key="2">
    <source>
        <dbReference type="EMBL" id="KAG9456909.1"/>
    </source>
</evidence>
<accession>A0AAV7F8G7</accession>
<reference evidence="2 3" key="1">
    <citation type="submission" date="2021-07" db="EMBL/GenBank/DDBJ databases">
        <title>The Aristolochia fimbriata genome: insights into angiosperm evolution, floral development and chemical biosynthesis.</title>
        <authorList>
            <person name="Jiao Y."/>
        </authorList>
    </citation>
    <scope>NUCLEOTIDE SEQUENCE [LARGE SCALE GENOMIC DNA]</scope>
    <source>
        <strain evidence="2">IBCAS-2021</strain>
        <tissue evidence="2">Leaf</tissue>
    </source>
</reference>
<feature type="region of interest" description="Disordered" evidence="1">
    <location>
        <begin position="1"/>
        <end position="27"/>
    </location>
</feature>
<dbReference type="EMBL" id="JAINDJ010000002">
    <property type="protein sequence ID" value="KAG9456909.1"/>
    <property type="molecule type" value="Genomic_DNA"/>
</dbReference>
<dbReference type="Proteomes" id="UP000825729">
    <property type="component" value="Unassembled WGS sequence"/>
</dbReference>
<proteinExistence type="predicted"/>
<name>A0AAV7F8G7_ARIFI</name>
<sequence length="135" mass="15293">MSPKIDDETKSIIKPKEEEKKNDSFEDSCRIPSWSAKDITLPRLLFTFSRACIPSEPWAPIKLKKRTRMLQPPSVIDQNPGHLTGILPCTNYKHVVFLSTITGFEVTGLSDRNLTSYLQLTDFFFSSSLLSLSVI</sequence>